<keyword evidence="1" id="KW-0472">Membrane</keyword>
<sequence>MGNIVCKMLLKVACNVLNFHLESKKVVDFDRDSCELFNKLPALTNLHMQIQLHIYAEVIEINKKTEILESIITQNDTNIQRLFKTLTQNTFVKLVYKIEPKTIYKQDKPSTKLNDTQIFFWIVIHYVTLYYSINLNIIIIIQFRGRFQEQMNFEETDQRVMIEALRVAADTLVPKFIPSQRQLQRYLIRYCQVTKELVQSFNLSRFSCFCNSISRRETPEYYI</sequence>
<protein>
    <submittedName>
        <fullName evidence="3">Hypothetical_protein</fullName>
    </submittedName>
</protein>
<dbReference type="Proteomes" id="UP001642409">
    <property type="component" value="Unassembled WGS sequence"/>
</dbReference>
<keyword evidence="1" id="KW-0812">Transmembrane</keyword>
<reference evidence="2" key="1">
    <citation type="submission" date="2023-06" db="EMBL/GenBank/DDBJ databases">
        <authorList>
            <person name="Kurt Z."/>
        </authorList>
    </citation>
    <scope>NUCLEOTIDE SEQUENCE</scope>
</reference>
<keyword evidence="1" id="KW-1133">Transmembrane helix</keyword>
<dbReference type="AlphaFoldDB" id="A0AA86Q066"/>
<dbReference type="EMBL" id="CATOUU010000790">
    <property type="protein sequence ID" value="CAI9948653.1"/>
    <property type="molecule type" value="Genomic_DNA"/>
</dbReference>
<organism evidence="2">
    <name type="scientific">Hexamita inflata</name>
    <dbReference type="NCBI Taxonomy" id="28002"/>
    <lineage>
        <taxon>Eukaryota</taxon>
        <taxon>Metamonada</taxon>
        <taxon>Diplomonadida</taxon>
        <taxon>Hexamitidae</taxon>
        <taxon>Hexamitinae</taxon>
        <taxon>Hexamita</taxon>
    </lineage>
</organism>
<proteinExistence type="predicted"/>
<evidence type="ECO:0000313" key="3">
    <source>
        <dbReference type="EMBL" id="CAL6013234.1"/>
    </source>
</evidence>
<reference evidence="3 4" key="2">
    <citation type="submission" date="2024-07" db="EMBL/GenBank/DDBJ databases">
        <authorList>
            <person name="Akdeniz Z."/>
        </authorList>
    </citation>
    <scope>NUCLEOTIDE SEQUENCE [LARGE SCALE GENOMIC DNA]</scope>
</reference>
<evidence type="ECO:0000313" key="4">
    <source>
        <dbReference type="Proteomes" id="UP001642409"/>
    </source>
</evidence>
<evidence type="ECO:0000256" key="1">
    <source>
        <dbReference type="SAM" id="Phobius"/>
    </source>
</evidence>
<keyword evidence="4" id="KW-1185">Reference proteome</keyword>
<name>A0AA86Q066_9EUKA</name>
<dbReference type="EMBL" id="CAXDID020000068">
    <property type="protein sequence ID" value="CAL6013234.1"/>
    <property type="molecule type" value="Genomic_DNA"/>
</dbReference>
<evidence type="ECO:0000313" key="2">
    <source>
        <dbReference type="EMBL" id="CAI9948653.1"/>
    </source>
</evidence>
<accession>A0AA86Q066</accession>
<gene>
    <name evidence="3" type="ORF">HINF_LOCUS23687</name>
    <name evidence="2" type="ORF">HINF_LOCUS36298</name>
</gene>
<comment type="caution">
    <text evidence="2">The sequence shown here is derived from an EMBL/GenBank/DDBJ whole genome shotgun (WGS) entry which is preliminary data.</text>
</comment>
<feature type="transmembrane region" description="Helical" evidence="1">
    <location>
        <begin position="118"/>
        <end position="141"/>
    </location>
</feature>